<evidence type="ECO:0000259" key="4">
    <source>
        <dbReference type="PROSITE" id="PS51819"/>
    </source>
</evidence>
<feature type="domain" description="VOC" evidence="4">
    <location>
        <begin position="1"/>
        <end position="105"/>
    </location>
</feature>
<evidence type="ECO:0000313" key="5">
    <source>
        <dbReference type="EMBL" id="MDR7194189.1"/>
    </source>
</evidence>
<dbReference type="InterPro" id="IPR000335">
    <property type="entry name" value="Bleomycin-R"/>
</dbReference>
<dbReference type="InterPro" id="IPR029068">
    <property type="entry name" value="Glyas_Bleomycin-R_OHBP_Dase"/>
</dbReference>
<sequence>MDDLAASLDFYLQTLGFELAWSWGEPPDIASVCRDGVEIMLSQRSDTSAPGAAQIYLSVSAIDAWHDALKSAGVHMRVPIGDRPYGMRDFRIADPSGNEISFGQPIAGVP</sequence>
<protein>
    <recommendedName>
        <fullName evidence="2">Bleomycin resistance protein</fullName>
    </recommendedName>
</protein>
<keyword evidence="6" id="KW-1185">Reference proteome</keyword>
<dbReference type="PROSITE" id="PS51819">
    <property type="entry name" value="VOC"/>
    <property type="match status" value="1"/>
</dbReference>
<dbReference type="Gene3D" id="3.10.180.10">
    <property type="entry name" value="2,3-Dihydroxybiphenyl 1,2-Dioxygenase, domain 1"/>
    <property type="match status" value="1"/>
</dbReference>
<evidence type="ECO:0000256" key="2">
    <source>
        <dbReference type="ARBA" id="ARBA00021572"/>
    </source>
</evidence>
<organism evidence="5 6">
    <name type="scientific">Luteimonas terrae</name>
    <dbReference type="NCBI Taxonomy" id="1530191"/>
    <lineage>
        <taxon>Bacteria</taxon>
        <taxon>Pseudomonadati</taxon>
        <taxon>Pseudomonadota</taxon>
        <taxon>Gammaproteobacteria</taxon>
        <taxon>Lysobacterales</taxon>
        <taxon>Lysobacteraceae</taxon>
        <taxon>Luteimonas</taxon>
    </lineage>
</organism>
<comment type="similarity">
    <text evidence="1">Belongs to the bleomycin resistance protein family.</text>
</comment>
<dbReference type="CDD" id="cd08349">
    <property type="entry name" value="BLMA_like"/>
    <property type="match status" value="1"/>
</dbReference>
<comment type="caution">
    <text evidence="5">The sequence shown here is derived from an EMBL/GenBank/DDBJ whole genome shotgun (WGS) entry which is preliminary data.</text>
</comment>
<dbReference type="InterPro" id="IPR037523">
    <property type="entry name" value="VOC_core"/>
</dbReference>
<evidence type="ECO:0000313" key="6">
    <source>
        <dbReference type="Proteomes" id="UP001256588"/>
    </source>
</evidence>
<dbReference type="InterPro" id="IPR004360">
    <property type="entry name" value="Glyas_Fos-R_dOase_dom"/>
</dbReference>
<proteinExistence type="inferred from homology"/>
<accession>A0ABU1XZI2</accession>
<dbReference type="Pfam" id="PF00903">
    <property type="entry name" value="Glyoxalase"/>
    <property type="match status" value="1"/>
</dbReference>
<evidence type="ECO:0000256" key="1">
    <source>
        <dbReference type="ARBA" id="ARBA00011051"/>
    </source>
</evidence>
<dbReference type="SUPFAM" id="SSF54593">
    <property type="entry name" value="Glyoxalase/Bleomycin resistance protein/Dihydroxybiphenyl dioxygenase"/>
    <property type="match status" value="1"/>
</dbReference>
<dbReference type="Proteomes" id="UP001256588">
    <property type="component" value="Unassembled WGS sequence"/>
</dbReference>
<dbReference type="EMBL" id="JAVDWO010000013">
    <property type="protein sequence ID" value="MDR7194189.1"/>
    <property type="molecule type" value="Genomic_DNA"/>
</dbReference>
<gene>
    <name evidence="5" type="ORF">J2W68_002931</name>
</gene>
<evidence type="ECO:0000256" key="3">
    <source>
        <dbReference type="ARBA" id="ARBA00023251"/>
    </source>
</evidence>
<reference evidence="5 6" key="1">
    <citation type="submission" date="2023-07" db="EMBL/GenBank/DDBJ databases">
        <title>Sorghum-associated microbial communities from plants grown in Nebraska, USA.</title>
        <authorList>
            <person name="Schachtman D."/>
        </authorList>
    </citation>
    <scope>NUCLEOTIDE SEQUENCE [LARGE SCALE GENOMIC DNA]</scope>
    <source>
        <strain evidence="5 6">4099</strain>
    </source>
</reference>
<keyword evidence="3" id="KW-0046">Antibiotic resistance</keyword>
<name>A0ABU1XZI2_9GAMM</name>